<evidence type="ECO:0000313" key="3">
    <source>
        <dbReference type="Proteomes" id="UP001328107"/>
    </source>
</evidence>
<feature type="non-terminal residue" evidence="2">
    <location>
        <position position="281"/>
    </location>
</feature>
<organism evidence="2 3">
    <name type="scientific">Pristionchus mayeri</name>
    <dbReference type="NCBI Taxonomy" id="1317129"/>
    <lineage>
        <taxon>Eukaryota</taxon>
        <taxon>Metazoa</taxon>
        <taxon>Ecdysozoa</taxon>
        <taxon>Nematoda</taxon>
        <taxon>Chromadorea</taxon>
        <taxon>Rhabditida</taxon>
        <taxon>Rhabditina</taxon>
        <taxon>Diplogasteromorpha</taxon>
        <taxon>Diplogasteroidea</taxon>
        <taxon>Neodiplogasteridae</taxon>
        <taxon>Pristionchus</taxon>
    </lineage>
</organism>
<dbReference type="Proteomes" id="UP001328107">
    <property type="component" value="Unassembled WGS sequence"/>
</dbReference>
<gene>
    <name evidence="2" type="ORF">PMAYCL1PPCAC_00526</name>
</gene>
<keyword evidence="3" id="KW-1185">Reference proteome</keyword>
<evidence type="ECO:0000313" key="2">
    <source>
        <dbReference type="EMBL" id="GMR30331.1"/>
    </source>
</evidence>
<evidence type="ECO:0000256" key="1">
    <source>
        <dbReference type="SAM" id="MobiDB-lite"/>
    </source>
</evidence>
<dbReference type="EMBL" id="BTRK01000001">
    <property type="protein sequence ID" value="GMR30331.1"/>
    <property type="molecule type" value="Genomic_DNA"/>
</dbReference>
<comment type="caution">
    <text evidence="2">The sequence shown here is derived from an EMBL/GenBank/DDBJ whole genome shotgun (WGS) entry which is preliminary data.</text>
</comment>
<feature type="region of interest" description="Disordered" evidence="1">
    <location>
        <begin position="85"/>
        <end position="116"/>
    </location>
</feature>
<sequence length="281" mass="32336">NNGLTAPFMAELNEHIGTRMTYCNVCKVVTGTREEYYRHLLLTSHLANLEPDDMMLTFAVNVMKKDMVDGDDILPWTDGQNKAASGPVAVAAEKTQPQEGNAEEDDSGKEQQPRKEERILPPVVGALIKFFLRICEHFKEGTIPMQAYMGEFDQYGTLLKALKREDAQVLFDELVQVLDEHPLLSSAFCDRYMFTARQCFIHIGWEQHDTKIFEVSPFIYPLTNEMLLMMVEKSRIREICKQGTERVESLRKRWSSMSLDDPELRPTEQFIKRLGEKFSTT</sequence>
<name>A0AAN4YXQ8_9BILA</name>
<proteinExistence type="predicted"/>
<dbReference type="AlphaFoldDB" id="A0AAN4YXQ8"/>
<reference evidence="3" key="1">
    <citation type="submission" date="2022-10" db="EMBL/GenBank/DDBJ databases">
        <title>Genome assembly of Pristionchus species.</title>
        <authorList>
            <person name="Yoshida K."/>
            <person name="Sommer R.J."/>
        </authorList>
    </citation>
    <scope>NUCLEOTIDE SEQUENCE [LARGE SCALE GENOMIC DNA]</scope>
    <source>
        <strain evidence="3">RS5460</strain>
    </source>
</reference>
<feature type="non-terminal residue" evidence="2">
    <location>
        <position position="1"/>
    </location>
</feature>
<accession>A0AAN4YXQ8</accession>
<protein>
    <submittedName>
        <fullName evidence="2">Uncharacterized protein</fullName>
    </submittedName>
</protein>